<dbReference type="Pfam" id="PF07510">
    <property type="entry name" value="GmrSD_C"/>
    <property type="match status" value="1"/>
</dbReference>
<keyword evidence="3" id="KW-0540">Nuclease</keyword>
<dbReference type="PANTHER" id="PTHR24094">
    <property type="entry name" value="SECRETED PROTEIN"/>
    <property type="match status" value="1"/>
</dbReference>
<evidence type="ECO:0000256" key="1">
    <source>
        <dbReference type="SAM" id="MobiDB-lite"/>
    </source>
</evidence>
<dbReference type="GO" id="GO:0004519">
    <property type="term" value="F:endonuclease activity"/>
    <property type="evidence" value="ECO:0007669"/>
    <property type="project" value="UniProtKB-KW"/>
</dbReference>
<organism evidence="3 4">
    <name type="scientific">Arthrobacter globiformis</name>
    <dbReference type="NCBI Taxonomy" id="1665"/>
    <lineage>
        <taxon>Bacteria</taxon>
        <taxon>Bacillati</taxon>
        <taxon>Actinomycetota</taxon>
        <taxon>Actinomycetes</taxon>
        <taxon>Micrococcales</taxon>
        <taxon>Micrococcaceae</taxon>
        <taxon>Arthrobacter</taxon>
    </lineage>
</organism>
<dbReference type="InterPro" id="IPR011089">
    <property type="entry name" value="GmrSD_C"/>
</dbReference>
<comment type="caution">
    <text evidence="3">The sequence shown here is derived from an EMBL/GenBank/DDBJ whole genome shotgun (WGS) entry which is preliminary data.</text>
</comment>
<evidence type="ECO:0000259" key="2">
    <source>
        <dbReference type="Pfam" id="PF07510"/>
    </source>
</evidence>
<dbReference type="OrthoDB" id="5196645at2"/>
<sequence>MPLGTFNHTRPSKPAGPFKQARRRAVAVTASITSGLWVRSLSAAAVAAGLLLTGLAVPAEAATYYSAPLRTAARALAVAAENNAGYDRTRYFGTWLDTNRDCQNTRAEVLLQEAKAGATYTTARRCTVRTARWVTRWDNRTHYSASAVEIDHTVPVHEAWGSGARYWSQARRVAFYNDLGDGRSLNAQTAALNSAKQAKGPEAWMPPANRCEYVGNWIAVKIRWGLRVDSAEKAALIRYADSCPNVRISVTKA</sequence>
<dbReference type="RefSeq" id="WP_111905138.1">
    <property type="nucleotide sequence ID" value="NZ_QLNP01000098.1"/>
</dbReference>
<keyword evidence="3" id="KW-0378">Hydrolase</keyword>
<gene>
    <name evidence="3" type="ORF">DBZ45_17575</name>
</gene>
<proteinExistence type="predicted"/>
<accession>A0A328HFA5</accession>
<evidence type="ECO:0000313" key="4">
    <source>
        <dbReference type="Proteomes" id="UP000249166"/>
    </source>
</evidence>
<feature type="region of interest" description="Disordered" evidence="1">
    <location>
        <begin position="1"/>
        <end position="20"/>
    </location>
</feature>
<keyword evidence="3" id="KW-0255">Endonuclease</keyword>
<feature type="domain" description="GmrSD restriction endonucleases C-terminal" evidence="2">
    <location>
        <begin position="140"/>
        <end position="238"/>
    </location>
</feature>
<dbReference type="AlphaFoldDB" id="A0A328HFA5"/>
<dbReference type="PANTHER" id="PTHR24094:SF15">
    <property type="entry name" value="AMP-DEPENDENT SYNTHETASE_LIGASE DOMAIN-CONTAINING PROTEIN-RELATED"/>
    <property type="match status" value="1"/>
</dbReference>
<protein>
    <submittedName>
        <fullName evidence="3">HNH endonuclease</fullName>
    </submittedName>
</protein>
<name>A0A328HFA5_ARTGO</name>
<dbReference type="EMBL" id="QLNP01000098">
    <property type="protein sequence ID" value="RAM35960.1"/>
    <property type="molecule type" value="Genomic_DNA"/>
</dbReference>
<dbReference type="Proteomes" id="UP000249166">
    <property type="component" value="Unassembled WGS sequence"/>
</dbReference>
<evidence type="ECO:0000313" key="3">
    <source>
        <dbReference type="EMBL" id="RAM35960.1"/>
    </source>
</evidence>
<reference evidence="3 4" key="1">
    <citation type="submission" date="2018-04" db="EMBL/GenBank/DDBJ databases">
        <title>Bacteria isolated from cave deposits of Manipur.</title>
        <authorList>
            <person name="Sahoo D."/>
            <person name="Sarangthem I."/>
            <person name="Nandeibam J."/>
        </authorList>
    </citation>
    <scope>NUCLEOTIDE SEQUENCE [LARGE SCALE GENOMIC DNA]</scope>
    <source>
        <strain evidence="4">mrc11</strain>
    </source>
</reference>